<protein>
    <submittedName>
        <fullName evidence="2">Uncharacterized protein</fullName>
    </submittedName>
</protein>
<sequence length="84" mass="9701">MSYSCPELKIHRQYTANNNMSLLHHKPQYFLNKKTTLSRSHTSIKTQKSTRSTLGLAIINTVFTCTKPYNKGFKINQLNQITAR</sequence>
<reference evidence="3 4" key="2">
    <citation type="submission" date="2019-06" db="EMBL/GenBank/DDBJ databases">
        <title>Co-occurence of chitin degradation, pigmentation and bioactivity in marine Pseudoalteromonas.</title>
        <authorList>
            <person name="Sonnenschein E.C."/>
            <person name="Bech P.K."/>
        </authorList>
    </citation>
    <scope>NUCLEOTIDE SEQUENCE [LARGE SCALE GENOMIC DNA]</scope>
    <source>
        <strain evidence="4">S2231</strain>
        <strain evidence="3">S2233</strain>
    </source>
</reference>
<evidence type="ECO:0000313" key="4">
    <source>
        <dbReference type="Proteomes" id="UP000307706"/>
    </source>
</evidence>
<keyword evidence="3" id="KW-1185">Reference proteome</keyword>
<proteinExistence type="predicted"/>
<name>A0A5S3XL58_9GAMM</name>
<gene>
    <name evidence="2" type="ORF">CWB96_16010</name>
    <name evidence="1" type="ORF">CWB97_21885</name>
</gene>
<dbReference type="Proteomes" id="UP000307706">
    <property type="component" value="Unassembled WGS sequence"/>
</dbReference>
<evidence type="ECO:0000313" key="1">
    <source>
        <dbReference type="EMBL" id="TMP38504.1"/>
    </source>
</evidence>
<evidence type="ECO:0000313" key="3">
    <source>
        <dbReference type="Proteomes" id="UP000305730"/>
    </source>
</evidence>
<dbReference type="EMBL" id="PNCL01000091">
    <property type="protein sequence ID" value="TMP56012.1"/>
    <property type="molecule type" value="Genomic_DNA"/>
</dbReference>
<reference evidence="2" key="3">
    <citation type="submission" date="2019-09" db="EMBL/GenBank/DDBJ databases">
        <title>Co-occurence of chitin degradation, pigmentation and bioactivity in marine Pseudoalteromonas.</title>
        <authorList>
            <person name="Sonnenschein E.C."/>
            <person name="Bech P.K."/>
        </authorList>
    </citation>
    <scope>NUCLEOTIDE SEQUENCE</scope>
    <source>
        <strain evidence="2">S2231</strain>
        <strain evidence="1">S2233</strain>
    </source>
</reference>
<comment type="caution">
    <text evidence="2">The sequence shown here is derived from an EMBL/GenBank/DDBJ whole genome shotgun (WGS) entry which is preliminary data.</text>
</comment>
<organism evidence="2 4">
    <name type="scientific">Pseudoalteromonas citrea</name>
    <dbReference type="NCBI Taxonomy" id="43655"/>
    <lineage>
        <taxon>Bacteria</taxon>
        <taxon>Pseudomonadati</taxon>
        <taxon>Pseudomonadota</taxon>
        <taxon>Gammaproteobacteria</taxon>
        <taxon>Alteromonadales</taxon>
        <taxon>Pseudoalteromonadaceae</taxon>
        <taxon>Pseudoalteromonas</taxon>
    </lineage>
</organism>
<dbReference type="EMBL" id="PNCK01000119">
    <property type="protein sequence ID" value="TMP38504.1"/>
    <property type="molecule type" value="Genomic_DNA"/>
</dbReference>
<dbReference type="Proteomes" id="UP000305730">
    <property type="component" value="Unassembled WGS sequence"/>
</dbReference>
<accession>A0A5S3XL58</accession>
<reference evidence="2 4" key="1">
    <citation type="submission" date="2017-12" db="EMBL/GenBank/DDBJ databases">
        <authorList>
            <person name="Paulsen S."/>
            <person name="Gram L.K."/>
        </authorList>
    </citation>
    <scope>NUCLEOTIDE SEQUENCE [LARGE SCALE GENOMIC DNA]</scope>
    <source>
        <strain evidence="2 4">S2231</strain>
        <strain evidence="1">S2233</strain>
    </source>
</reference>
<dbReference type="AlphaFoldDB" id="A0A5S3XL58"/>
<evidence type="ECO:0000313" key="2">
    <source>
        <dbReference type="EMBL" id="TMP56012.1"/>
    </source>
</evidence>